<dbReference type="GO" id="GO:0043565">
    <property type="term" value="F:sequence-specific DNA binding"/>
    <property type="evidence" value="ECO:0007669"/>
    <property type="project" value="InterPro"/>
</dbReference>
<name>A0A4Y7UEI3_9FLAO</name>
<feature type="transmembrane region" description="Helical" evidence="4">
    <location>
        <begin position="204"/>
        <end position="224"/>
    </location>
</feature>
<keyword evidence="2" id="KW-0238">DNA-binding</keyword>
<feature type="domain" description="HTH araC/xylS-type" evidence="5">
    <location>
        <begin position="267"/>
        <end position="375"/>
    </location>
</feature>
<evidence type="ECO:0000256" key="4">
    <source>
        <dbReference type="SAM" id="Phobius"/>
    </source>
</evidence>
<dbReference type="SUPFAM" id="SSF46689">
    <property type="entry name" value="Homeodomain-like"/>
    <property type="match status" value="1"/>
</dbReference>
<proteinExistence type="predicted"/>
<keyword evidence="3" id="KW-0804">Transcription</keyword>
<keyword evidence="8" id="KW-1185">Reference proteome</keyword>
<dbReference type="InterPro" id="IPR018062">
    <property type="entry name" value="HTH_AraC-typ_CS"/>
</dbReference>
<reference evidence="7 9" key="2">
    <citation type="journal article" date="2018" name="Syst. Appl. Microbiol.">
        <title>Flavobacterium circumlabens sp. nov. and Flavobacterium cupreum sp. nov., two psychrotrophic species isolated from Antarctic environmental samples.</title>
        <authorList>
            <person name="Kralova S."/>
            <person name="Busse H.J."/>
            <person name="Svec P."/>
            <person name="Maslanova I."/>
            <person name="Stankova E."/>
            <person name="Bartak M."/>
            <person name="Sedlacek I."/>
        </authorList>
    </citation>
    <scope>NUCLEOTIDE SEQUENCE [LARGE SCALE GENOMIC DNA]</scope>
    <source>
        <strain evidence="7 9">CCM 8828</strain>
    </source>
</reference>
<evidence type="ECO:0000313" key="9">
    <source>
        <dbReference type="Proteomes" id="UP000298340"/>
    </source>
</evidence>
<comment type="caution">
    <text evidence="7">The sequence shown here is derived from an EMBL/GenBank/DDBJ whole genome shotgun (WGS) entry which is preliminary data.</text>
</comment>
<keyword evidence="4" id="KW-1133">Transmembrane helix</keyword>
<feature type="transmembrane region" description="Helical" evidence="4">
    <location>
        <begin position="6"/>
        <end position="22"/>
    </location>
</feature>
<dbReference type="PROSITE" id="PS01124">
    <property type="entry name" value="HTH_ARAC_FAMILY_2"/>
    <property type="match status" value="1"/>
</dbReference>
<reference evidence="6 8" key="1">
    <citation type="journal article" date="2015" name="Stand. Genomic Sci.">
        <title>Genomic Encyclopedia of Bacterial and Archaeal Type Strains, Phase III: the genomes of soil and plant-associated and newly described type strains.</title>
        <authorList>
            <person name="Whitman W.B."/>
            <person name="Woyke T."/>
            <person name="Klenk H.P."/>
            <person name="Zhou Y."/>
            <person name="Lilburn T.G."/>
            <person name="Beck B.J."/>
            <person name="De Vos P."/>
            <person name="Vandamme P."/>
            <person name="Eisen J.A."/>
            <person name="Garrity G."/>
            <person name="Hugenholtz P."/>
            <person name="Kyrpides N.C."/>
        </authorList>
    </citation>
    <scope>NUCLEOTIDE SEQUENCE [LARGE SCALE GENOMIC DNA]</scope>
    <source>
        <strain evidence="6 8">P5626</strain>
    </source>
</reference>
<feature type="transmembrane region" description="Helical" evidence="4">
    <location>
        <begin position="63"/>
        <end position="86"/>
    </location>
</feature>
<evidence type="ECO:0000313" key="8">
    <source>
        <dbReference type="Proteomes" id="UP000295270"/>
    </source>
</evidence>
<evidence type="ECO:0000259" key="5">
    <source>
        <dbReference type="PROSITE" id="PS01124"/>
    </source>
</evidence>
<dbReference type="OrthoDB" id="9779074at2"/>
<protein>
    <submittedName>
        <fullName evidence="7">AraC family transcriptional regulator</fullName>
    </submittedName>
    <submittedName>
        <fullName evidence="6">AraC-like DNA-binding protein</fullName>
    </submittedName>
</protein>
<evidence type="ECO:0000256" key="3">
    <source>
        <dbReference type="ARBA" id="ARBA00023163"/>
    </source>
</evidence>
<keyword evidence="1" id="KW-0805">Transcription regulation</keyword>
<feature type="transmembrane region" description="Helical" evidence="4">
    <location>
        <begin position="34"/>
        <end position="51"/>
    </location>
</feature>
<dbReference type="Proteomes" id="UP000298340">
    <property type="component" value="Unassembled WGS sequence"/>
</dbReference>
<dbReference type="Gene3D" id="1.10.10.60">
    <property type="entry name" value="Homeodomain-like"/>
    <property type="match status" value="1"/>
</dbReference>
<dbReference type="InterPro" id="IPR009057">
    <property type="entry name" value="Homeodomain-like_sf"/>
</dbReference>
<dbReference type="PROSITE" id="PS00041">
    <property type="entry name" value="HTH_ARAC_FAMILY_1"/>
    <property type="match status" value="1"/>
</dbReference>
<dbReference type="RefSeq" id="WP_132033416.1">
    <property type="nucleotide sequence ID" value="NZ_QWDN01000002.1"/>
</dbReference>
<evidence type="ECO:0000313" key="7">
    <source>
        <dbReference type="EMBL" id="TEB44837.1"/>
    </source>
</evidence>
<dbReference type="Pfam" id="PF12833">
    <property type="entry name" value="HTH_18"/>
    <property type="match status" value="1"/>
</dbReference>
<dbReference type="SMART" id="SM00342">
    <property type="entry name" value="HTH_ARAC"/>
    <property type="match status" value="1"/>
</dbReference>
<dbReference type="EMBL" id="QWDN01000002">
    <property type="protein sequence ID" value="TEB44837.1"/>
    <property type="molecule type" value="Genomic_DNA"/>
</dbReference>
<gene>
    <name evidence="7" type="ORF">D0809_06475</name>
    <name evidence="6" type="ORF">EV142_102163</name>
</gene>
<dbReference type="InterPro" id="IPR018060">
    <property type="entry name" value="HTH_AraC"/>
</dbReference>
<evidence type="ECO:0000256" key="1">
    <source>
        <dbReference type="ARBA" id="ARBA00023015"/>
    </source>
</evidence>
<reference evidence="6" key="3">
    <citation type="submission" date="2019-03" db="EMBL/GenBank/DDBJ databases">
        <authorList>
            <person name="Whitman W."/>
            <person name="Huntemann M."/>
            <person name="Clum A."/>
            <person name="Pillay M."/>
            <person name="Palaniappan K."/>
            <person name="Varghese N."/>
            <person name="Mikhailova N."/>
            <person name="Stamatis D."/>
            <person name="Reddy T."/>
            <person name="Daum C."/>
            <person name="Shapiro N."/>
            <person name="Ivanova N."/>
            <person name="Kyrpides N."/>
            <person name="Woyke T."/>
        </authorList>
    </citation>
    <scope>NUCLEOTIDE SEQUENCE</scope>
    <source>
        <strain evidence="6">P5626</strain>
    </source>
</reference>
<dbReference type="Proteomes" id="UP000295270">
    <property type="component" value="Unassembled WGS sequence"/>
</dbReference>
<dbReference type="PANTHER" id="PTHR43280:SF29">
    <property type="entry name" value="ARAC-FAMILY TRANSCRIPTIONAL REGULATOR"/>
    <property type="match status" value="1"/>
</dbReference>
<feature type="transmembrane region" description="Helical" evidence="4">
    <location>
        <begin position="131"/>
        <end position="156"/>
    </location>
</feature>
<feature type="transmembrane region" description="Helical" evidence="4">
    <location>
        <begin position="98"/>
        <end position="116"/>
    </location>
</feature>
<organism evidence="7 9">
    <name type="scientific">Flavobacterium circumlabens</name>
    <dbReference type="NCBI Taxonomy" id="2133765"/>
    <lineage>
        <taxon>Bacteria</taxon>
        <taxon>Pseudomonadati</taxon>
        <taxon>Bacteroidota</taxon>
        <taxon>Flavobacteriia</taxon>
        <taxon>Flavobacteriales</taxon>
        <taxon>Flavobacteriaceae</taxon>
        <taxon>Flavobacterium</taxon>
    </lineage>
</organism>
<keyword evidence="4" id="KW-0472">Membrane</keyword>
<dbReference type="GO" id="GO:0003700">
    <property type="term" value="F:DNA-binding transcription factor activity"/>
    <property type="evidence" value="ECO:0007669"/>
    <property type="project" value="InterPro"/>
</dbReference>
<dbReference type="EMBL" id="SLWA01000002">
    <property type="protein sequence ID" value="TCN59545.1"/>
    <property type="molecule type" value="Genomic_DNA"/>
</dbReference>
<sequence length="379" mass="43977">MNPILEALISGPSFFLAFLIYVNLNKVNIKANRWLGTFILCIFLIQIDTLFQKSNYFAEGSFALEILSLASLIIAPVFYFSVVYYAESNRKWKAVDNLHFLFAILMLVLIIISHFLENDKIKTASDKKIEYYAVFVFGILFCVMVTAYCIAAYIKIDKYQKKLYLYSSNIEAVNLNWLKQISICVLVLAFIWLADILFQLSDAFFLYDYFSSLVNFFGICFIAFHSLKQKEVFPFNNEQKNEINAVISETSIVDDSRKKLISDEKLIEMKLLLTELMEKEKPFLDFELSLLKLASLLNTSPHLLSYIINTGFNENFYQFINRYRIEQARKMILDPKMENLNLIGIAYESGFNSKTVFNTTFKKITNQTPSEFKKASNKI</sequence>
<evidence type="ECO:0000313" key="6">
    <source>
        <dbReference type="EMBL" id="TCN59545.1"/>
    </source>
</evidence>
<evidence type="ECO:0000256" key="2">
    <source>
        <dbReference type="ARBA" id="ARBA00023125"/>
    </source>
</evidence>
<dbReference type="AlphaFoldDB" id="A0A4Y7UEI3"/>
<keyword evidence="4" id="KW-0812">Transmembrane</keyword>
<accession>A0A4Y7UEI3</accession>
<feature type="transmembrane region" description="Helical" evidence="4">
    <location>
        <begin position="177"/>
        <end position="198"/>
    </location>
</feature>
<dbReference type="PANTHER" id="PTHR43280">
    <property type="entry name" value="ARAC-FAMILY TRANSCRIPTIONAL REGULATOR"/>
    <property type="match status" value="1"/>
</dbReference>